<proteinExistence type="predicted"/>
<feature type="transmembrane region" description="Helical" evidence="7">
    <location>
        <begin position="259"/>
        <end position="279"/>
    </location>
</feature>
<dbReference type="PANTHER" id="PTHR24221">
    <property type="entry name" value="ATP-BINDING CASSETTE SUB-FAMILY B"/>
    <property type="match status" value="1"/>
</dbReference>
<dbReference type="PROSITE" id="PS50929">
    <property type="entry name" value="ABC_TM1F"/>
    <property type="match status" value="1"/>
</dbReference>
<feature type="domain" description="ABC transmembrane type-1" evidence="9">
    <location>
        <begin position="31"/>
        <end position="312"/>
    </location>
</feature>
<dbReference type="GO" id="GO:0005524">
    <property type="term" value="F:ATP binding"/>
    <property type="evidence" value="ECO:0007669"/>
    <property type="project" value="UniProtKB-KW"/>
</dbReference>
<dbReference type="AlphaFoldDB" id="A0A1F8EF43"/>
<dbReference type="STRING" id="1802661.A2649_03750"/>
<accession>A0A1F8EF43</accession>
<dbReference type="InterPro" id="IPR003439">
    <property type="entry name" value="ABC_transporter-like_ATP-bd"/>
</dbReference>
<keyword evidence="3" id="KW-0547">Nucleotide-binding</keyword>
<dbReference type="InterPro" id="IPR017871">
    <property type="entry name" value="ABC_transporter-like_CS"/>
</dbReference>
<keyword evidence="4" id="KW-0067">ATP-binding</keyword>
<evidence type="ECO:0000256" key="5">
    <source>
        <dbReference type="ARBA" id="ARBA00022989"/>
    </source>
</evidence>
<feature type="transmembrane region" description="Helical" evidence="7">
    <location>
        <begin position="167"/>
        <end position="186"/>
    </location>
</feature>
<dbReference type="GO" id="GO:0016887">
    <property type="term" value="F:ATP hydrolysis activity"/>
    <property type="evidence" value="ECO:0007669"/>
    <property type="project" value="InterPro"/>
</dbReference>
<dbReference type="SUPFAM" id="SSF90123">
    <property type="entry name" value="ABC transporter transmembrane region"/>
    <property type="match status" value="1"/>
</dbReference>
<dbReference type="GO" id="GO:0140359">
    <property type="term" value="F:ABC-type transporter activity"/>
    <property type="evidence" value="ECO:0007669"/>
    <property type="project" value="InterPro"/>
</dbReference>
<dbReference type="PANTHER" id="PTHR24221:SF654">
    <property type="entry name" value="ATP-BINDING CASSETTE SUB-FAMILY B MEMBER 6"/>
    <property type="match status" value="1"/>
</dbReference>
<name>A0A1F8EF43_9BACT</name>
<dbReference type="InterPro" id="IPR003593">
    <property type="entry name" value="AAA+_ATPase"/>
</dbReference>
<evidence type="ECO:0000256" key="1">
    <source>
        <dbReference type="ARBA" id="ARBA00004651"/>
    </source>
</evidence>
<dbReference type="GO" id="GO:0005886">
    <property type="term" value="C:plasma membrane"/>
    <property type="evidence" value="ECO:0007669"/>
    <property type="project" value="UniProtKB-SubCell"/>
</dbReference>
<dbReference type="FunFam" id="3.40.50.300:FF:000218">
    <property type="entry name" value="Multidrug ABC transporter ATP-binding protein"/>
    <property type="match status" value="1"/>
</dbReference>
<feature type="transmembrane region" description="Helical" evidence="7">
    <location>
        <begin position="144"/>
        <end position="161"/>
    </location>
</feature>
<protein>
    <recommendedName>
        <fullName evidence="12">ABC transporter</fullName>
    </recommendedName>
</protein>
<evidence type="ECO:0000256" key="4">
    <source>
        <dbReference type="ARBA" id="ARBA00022840"/>
    </source>
</evidence>
<evidence type="ECO:0000256" key="6">
    <source>
        <dbReference type="ARBA" id="ARBA00023136"/>
    </source>
</evidence>
<feature type="domain" description="ABC transporter" evidence="8">
    <location>
        <begin position="343"/>
        <end position="582"/>
    </location>
</feature>
<dbReference type="Gene3D" id="3.40.50.300">
    <property type="entry name" value="P-loop containing nucleotide triphosphate hydrolases"/>
    <property type="match status" value="1"/>
</dbReference>
<dbReference type="SUPFAM" id="SSF52540">
    <property type="entry name" value="P-loop containing nucleoside triphosphate hydrolases"/>
    <property type="match status" value="1"/>
</dbReference>
<keyword evidence="2 7" id="KW-0812">Transmembrane</keyword>
<dbReference type="EMBL" id="MGJB01000001">
    <property type="protein sequence ID" value="OGM99227.1"/>
    <property type="molecule type" value="Genomic_DNA"/>
</dbReference>
<feature type="transmembrane region" description="Helical" evidence="7">
    <location>
        <begin position="31"/>
        <end position="53"/>
    </location>
</feature>
<dbReference type="PROSITE" id="PS50893">
    <property type="entry name" value="ABC_TRANSPORTER_2"/>
    <property type="match status" value="1"/>
</dbReference>
<dbReference type="CDD" id="cd07346">
    <property type="entry name" value="ABC_6TM_exporters"/>
    <property type="match status" value="1"/>
</dbReference>
<dbReference type="InterPro" id="IPR027417">
    <property type="entry name" value="P-loop_NTPase"/>
</dbReference>
<dbReference type="GO" id="GO:0034040">
    <property type="term" value="F:ATPase-coupled lipid transmembrane transporter activity"/>
    <property type="evidence" value="ECO:0007669"/>
    <property type="project" value="TreeGrafter"/>
</dbReference>
<comment type="caution">
    <text evidence="10">The sequence shown here is derived from an EMBL/GenBank/DDBJ whole genome shotgun (WGS) entry which is preliminary data.</text>
</comment>
<dbReference type="SMART" id="SM00382">
    <property type="entry name" value="AAA"/>
    <property type="match status" value="1"/>
</dbReference>
<dbReference type="PROSITE" id="PS00211">
    <property type="entry name" value="ABC_TRANSPORTER_1"/>
    <property type="match status" value="1"/>
</dbReference>
<dbReference type="Proteomes" id="UP000176893">
    <property type="component" value="Unassembled WGS sequence"/>
</dbReference>
<evidence type="ECO:0000259" key="8">
    <source>
        <dbReference type="PROSITE" id="PS50893"/>
    </source>
</evidence>
<dbReference type="InterPro" id="IPR036640">
    <property type="entry name" value="ABC1_TM_sf"/>
</dbReference>
<evidence type="ECO:0000256" key="3">
    <source>
        <dbReference type="ARBA" id="ARBA00022741"/>
    </source>
</evidence>
<keyword evidence="6 7" id="KW-0472">Membrane</keyword>
<evidence type="ECO:0000256" key="2">
    <source>
        <dbReference type="ARBA" id="ARBA00022692"/>
    </source>
</evidence>
<evidence type="ECO:0000259" key="9">
    <source>
        <dbReference type="PROSITE" id="PS50929"/>
    </source>
</evidence>
<organism evidence="10 11">
    <name type="scientific">Candidatus Yanofskybacteria bacterium RIFCSPHIGHO2_01_FULL_41_26</name>
    <dbReference type="NCBI Taxonomy" id="1802661"/>
    <lineage>
        <taxon>Bacteria</taxon>
        <taxon>Candidatus Yanofskyibacteriota</taxon>
    </lineage>
</organism>
<dbReference type="InterPro" id="IPR039421">
    <property type="entry name" value="Type_1_exporter"/>
</dbReference>
<reference evidence="10 11" key="1">
    <citation type="journal article" date="2016" name="Nat. Commun.">
        <title>Thousands of microbial genomes shed light on interconnected biogeochemical processes in an aquifer system.</title>
        <authorList>
            <person name="Anantharaman K."/>
            <person name="Brown C.T."/>
            <person name="Hug L.A."/>
            <person name="Sharon I."/>
            <person name="Castelle C.J."/>
            <person name="Probst A.J."/>
            <person name="Thomas B.C."/>
            <person name="Singh A."/>
            <person name="Wilkins M.J."/>
            <person name="Karaoz U."/>
            <person name="Brodie E.L."/>
            <person name="Williams K.H."/>
            <person name="Hubbard S.S."/>
            <person name="Banfield J.F."/>
        </authorList>
    </citation>
    <scope>NUCLEOTIDE SEQUENCE [LARGE SCALE GENOMIC DNA]</scope>
</reference>
<dbReference type="Pfam" id="PF00664">
    <property type="entry name" value="ABC_membrane"/>
    <property type="match status" value="1"/>
</dbReference>
<evidence type="ECO:0000256" key="7">
    <source>
        <dbReference type="SAM" id="Phobius"/>
    </source>
</evidence>
<dbReference type="Pfam" id="PF00005">
    <property type="entry name" value="ABC_tran"/>
    <property type="match status" value="1"/>
</dbReference>
<evidence type="ECO:0008006" key="12">
    <source>
        <dbReference type="Google" id="ProtNLM"/>
    </source>
</evidence>
<keyword evidence="5 7" id="KW-1133">Transmembrane helix</keyword>
<dbReference type="Gene3D" id="1.20.1560.10">
    <property type="entry name" value="ABC transporter type 1, transmembrane domain"/>
    <property type="match status" value="1"/>
</dbReference>
<dbReference type="InterPro" id="IPR011527">
    <property type="entry name" value="ABC1_TM_dom"/>
</dbReference>
<evidence type="ECO:0000313" key="11">
    <source>
        <dbReference type="Proteomes" id="UP000176893"/>
    </source>
</evidence>
<comment type="subcellular location">
    <subcellularLocation>
        <location evidence="1">Cell membrane</location>
        <topology evidence="1">Multi-pass membrane protein</topology>
    </subcellularLocation>
</comment>
<feature type="transmembrane region" description="Helical" evidence="7">
    <location>
        <begin position="59"/>
        <end position="76"/>
    </location>
</feature>
<sequence>MIEKLLKQIKNPGIRLMIERIRSEEKQVKKVFAITVFGSILGAFVPLVYGKIIRMAGDNISSVEYILLFVLMWLTVDQIRNWTTRYSDRQGVYASWNIDYNLFMDSLSHLIRLPMSYLSEQRLGKTVQRVERGADSLGRMVRDVLFSLIPHFLSLIFSFALMFLIQWLLGVLVLVTVVLYTFAMTSSNKKIVALHRENKKIWEEAWGHMWDVVGNVKAVKANTNEEFEIKRIRSNFDKCYSREKEAQDLRNKIQAYEHFIFGGGAVITIALGALMLRWGTVDAGGLFSFLGYIQLAYTPFSRLAYNWRFILETLVIEERVAKFLKENEEDYETGNDTLVVGDIEFSNVTFGYGESGDEIFKNVNLVIGAGETVAIVGESGVGKTTLIDLISRYYEPTAGTITIGGIDIRNWKRGSLRSQIAIVPQDLSLLNDTIKLNIAYGNVDRISDETAIEDAAKASYAHDFITGKRFVDGYNQIVGERGIKLSAGQKQRVAIARALLRDPKILILDEATSALDSESEMYVQQALEVLIKSRTTLIIAHRLSTIKKADKIVVMHDGGIAEVGKHEELIAKNGIYKKLIDLQSFQE</sequence>
<gene>
    <name evidence="10" type="ORF">A2649_03750</name>
</gene>
<evidence type="ECO:0000313" key="10">
    <source>
        <dbReference type="EMBL" id="OGM99227.1"/>
    </source>
</evidence>